<dbReference type="Pfam" id="PF10502">
    <property type="entry name" value="Peptidase_S26"/>
    <property type="match status" value="1"/>
</dbReference>
<keyword evidence="10" id="KW-1185">Reference proteome</keyword>
<keyword evidence="7" id="KW-0645">Protease</keyword>
<dbReference type="SUPFAM" id="SSF51306">
    <property type="entry name" value="LexA/Signal peptidase"/>
    <property type="match status" value="1"/>
</dbReference>
<dbReference type="GO" id="GO:0004252">
    <property type="term" value="F:serine-type endopeptidase activity"/>
    <property type="evidence" value="ECO:0007669"/>
    <property type="project" value="InterPro"/>
</dbReference>
<evidence type="ECO:0000256" key="5">
    <source>
        <dbReference type="ARBA" id="ARBA00022801"/>
    </source>
</evidence>
<evidence type="ECO:0000256" key="1">
    <source>
        <dbReference type="ARBA" id="ARBA00000677"/>
    </source>
</evidence>
<dbReference type="AlphaFoldDB" id="A0AA97F7X3"/>
<proteinExistence type="inferred from homology"/>
<dbReference type="KEGG" id="acoa:RB602_04580"/>
<evidence type="ECO:0000259" key="8">
    <source>
        <dbReference type="Pfam" id="PF10502"/>
    </source>
</evidence>
<comment type="catalytic activity">
    <reaction evidence="1 7">
        <text>Cleavage of hydrophobic, N-terminal signal or leader sequences from secreted and periplasmic proteins.</text>
        <dbReference type="EC" id="3.4.21.89"/>
    </reaction>
</comment>
<comment type="subcellular location">
    <subcellularLocation>
        <location evidence="7">Membrane</location>
        <topology evidence="7">Single-pass type II membrane protein</topology>
    </subcellularLocation>
</comment>
<dbReference type="GO" id="GO:0016020">
    <property type="term" value="C:membrane"/>
    <property type="evidence" value="ECO:0007669"/>
    <property type="project" value="UniProtKB-SubCell"/>
</dbReference>
<accession>A0AA97F7X3</accession>
<evidence type="ECO:0000313" key="10">
    <source>
        <dbReference type="Proteomes" id="UP001302429"/>
    </source>
</evidence>
<dbReference type="GO" id="GO:0009003">
    <property type="term" value="F:signal peptidase activity"/>
    <property type="evidence" value="ECO:0007669"/>
    <property type="project" value="UniProtKB-EC"/>
</dbReference>
<organism evidence="9 10">
    <name type="scientific">Alterisphingorhabdus coralli</name>
    <dbReference type="NCBI Taxonomy" id="3071408"/>
    <lineage>
        <taxon>Bacteria</taxon>
        <taxon>Pseudomonadati</taxon>
        <taxon>Pseudomonadota</taxon>
        <taxon>Alphaproteobacteria</taxon>
        <taxon>Sphingomonadales</taxon>
        <taxon>Sphingomonadaceae</taxon>
        <taxon>Alterisphingorhabdus (ex Yan et al. 2024)</taxon>
    </lineage>
</organism>
<dbReference type="InterPro" id="IPR019757">
    <property type="entry name" value="Pept_S26A_signal_pept_1_Lys-AS"/>
</dbReference>
<evidence type="ECO:0000256" key="6">
    <source>
        <dbReference type="PIRSR" id="PIRSR600223-1"/>
    </source>
</evidence>
<dbReference type="GO" id="GO:0006465">
    <property type="term" value="P:signal peptide processing"/>
    <property type="evidence" value="ECO:0007669"/>
    <property type="project" value="InterPro"/>
</dbReference>
<feature type="domain" description="Peptidase S26" evidence="8">
    <location>
        <begin position="30"/>
        <end position="257"/>
    </location>
</feature>
<evidence type="ECO:0000256" key="3">
    <source>
        <dbReference type="ARBA" id="ARBA00013208"/>
    </source>
</evidence>
<gene>
    <name evidence="9" type="primary">lepB</name>
    <name evidence="9" type="ORF">RB602_04580</name>
</gene>
<dbReference type="InterPro" id="IPR000223">
    <property type="entry name" value="Pept_S26A_signal_pept_1"/>
</dbReference>
<reference evidence="9 10" key="1">
    <citation type="submission" date="2023-10" db="EMBL/GenBank/DDBJ databases">
        <title>Complete genome sequence of a Sphingomonadaceae bacterium.</title>
        <authorList>
            <person name="Yan C."/>
        </authorList>
    </citation>
    <scope>NUCLEOTIDE SEQUENCE [LARGE SCALE GENOMIC DNA]</scope>
    <source>
        <strain evidence="9 10">SCSIO 66989</strain>
    </source>
</reference>
<keyword evidence="5 7" id="KW-0378">Hydrolase</keyword>
<evidence type="ECO:0000256" key="7">
    <source>
        <dbReference type="RuleBase" id="RU362042"/>
    </source>
</evidence>
<protein>
    <recommendedName>
        <fullName evidence="4 7">Signal peptidase I</fullName>
        <ecNumber evidence="3 7">3.4.21.89</ecNumber>
    </recommendedName>
</protein>
<dbReference type="PRINTS" id="PR00727">
    <property type="entry name" value="LEADERPTASE"/>
</dbReference>
<dbReference type="CDD" id="cd06530">
    <property type="entry name" value="S26_SPase_I"/>
    <property type="match status" value="1"/>
</dbReference>
<dbReference type="InterPro" id="IPR036286">
    <property type="entry name" value="LexA/Signal_pep-like_sf"/>
</dbReference>
<evidence type="ECO:0000256" key="4">
    <source>
        <dbReference type="ARBA" id="ARBA00019232"/>
    </source>
</evidence>
<evidence type="ECO:0000313" key="9">
    <source>
        <dbReference type="EMBL" id="WOE75999.1"/>
    </source>
</evidence>
<dbReference type="EMBL" id="CP136594">
    <property type="protein sequence ID" value="WOE75999.1"/>
    <property type="molecule type" value="Genomic_DNA"/>
</dbReference>
<feature type="active site" evidence="6">
    <location>
        <position position="56"/>
    </location>
</feature>
<dbReference type="InterPro" id="IPR019533">
    <property type="entry name" value="Peptidase_S26"/>
</dbReference>
<dbReference type="PANTHER" id="PTHR43390">
    <property type="entry name" value="SIGNAL PEPTIDASE I"/>
    <property type="match status" value="1"/>
</dbReference>
<dbReference type="Gene3D" id="2.10.109.10">
    <property type="entry name" value="Umud Fragment, subunit A"/>
    <property type="match status" value="1"/>
</dbReference>
<name>A0AA97F7X3_9SPHN</name>
<dbReference type="PROSITE" id="PS00760">
    <property type="entry name" value="SPASE_I_2"/>
    <property type="match status" value="1"/>
</dbReference>
<comment type="similarity">
    <text evidence="2 7">Belongs to the peptidase S26 family.</text>
</comment>
<dbReference type="Proteomes" id="UP001302429">
    <property type="component" value="Chromosome"/>
</dbReference>
<dbReference type="PANTHER" id="PTHR43390:SF1">
    <property type="entry name" value="CHLOROPLAST PROCESSING PEPTIDASE"/>
    <property type="match status" value="1"/>
</dbReference>
<dbReference type="NCBIfam" id="TIGR02227">
    <property type="entry name" value="sigpep_I_bact"/>
    <property type="match status" value="1"/>
</dbReference>
<sequence length="290" mass="31817">MSRDIMQEQLQSTMAKEKSKEPINWWQEIRGLLVLLLAVLTVHSIIAKPFYIPTGSMIPNLLVGDRLIVSKYPYGWSWVSASFHILPEFPGKLFGRDPEYGDIVIVAPPGVKQDYIKRVVGLPGDTLAVRDGQIILNDVPVPQEVQPNLVLPVDSTLPCSELSYPGAKMRGADGKEYCDLPIKQETLPNGAQYVIIDAAPDQGADFFGPVTIPEGHVFLMGDNRDNSADSRFPIVGQGLGGPVPLENVGGRAEFIMYSLDGKATYSPLTWYGALRGDRAGKSLRPQRKAE</sequence>
<dbReference type="EC" id="3.4.21.89" evidence="3 7"/>
<evidence type="ECO:0000256" key="2">
    <source>
        <dbReference type="ARBA" id="ARBA00009370"/>
    </source>
</evidence>
<feature type="active site" evidence="6">
    <location>
        <position position="117"/>
    </location>
</feature>